<proteinExistence type="predicted"/>
<evidence type="ECO:0000256" key="1">
    <source>
        <dbReference type="SAM" id="Phobius"/>
    </source>
</evidence>
<name>A0ABX8ADG6_9BRAD</name>
<keyword evidence="1" id="KW-1133">Transmembrane helix</keyword>
<keyword evidence="1" id="KW-0812">Transmembrane</keyword>
<feature type="transmembrane region" description="Helical" evidence="1">
    <location>
        <begin position="34"/>
        <end position="51"/>
    </location>
</feature>
<sequence length="90" mass="9504">MINIPTSLRIAIGFITALWAVGLIALAIGAPGEIVLATAAIGTVGAFVEWSSHRPDGPPAMPPANEAGDLPVTVQMRYEADPEAEFRRKH</sequence>
<gene>
    <name evidence="2" type="ORF">RPMA_14200</name>
</gene>
<organism evidence="2 3">
    <name type="scientific">Tardiphaga alba</name>
    <dbReference type="NCBI Taxonomy" id="340268"/>
    <lineage>
        <taxon>Bacteria</taxon>
        <taxon>Pseudomonadati</taxon>
        <taxon>Pseudomonadota</taxon>
        <taxon>Alphaproteobacteria</taxon>
        <taxon>Hyphomicrobiales</taxon>
        <taxon>Nitrobacteraceae</taxon>
        <taxon>Tardiphaga</taxon>
    </lineage>
</organism>
<dbReference type="EMBL" id="CP036498">
    <property type="protein sequence ID" value="QUS39860.1"/>
    <property type="molecule type" value="Genomic_DNA"/>
</dbReference>
<feature type="transmembrane region" description="Helical" evidence="1">
    <location>
        <begin position="7"/>
        <end position="28"/>
    </location>
</feature>
<dbReference type="RefSeq" id="WP_211907888.1">
    <property type="nucleotide sequence ID" value="NZ_CP036498.1"/>
</dbReference>
<keyword evidence="3" id="KW-1185">Reference proteome</keyword>
<accession>A0ABX8ADG6</accession>
<dbReference type="Proteomes" id="UP000682843">
    <property type="component" value="Chromosome"/>
</dbReference>
<evidence type="ECO:0000313" key="3">
    <source>
        <dbReference type="Proteomes" id="UP000682843"/>
    </source>
</evidence>
<keyword evidence="1" id="KW-0472">Membrane</keyword>
<evidence type="ECO:0000313" key="2">
    <source>
        <dbReference type="EMBL" id="QUS39860.1"/>
    </source>
</evidence>
<reference evidence="2 3" key="1">
    <citation type="submission" date="2019-02" db="EMBL/GenBank/DDBJ databases">
        <title>Emended description of the genus Rhodopseudomonas and description of Rhodopseudomonas albus sp. nov., a non-phototrophic, heavy-metal-tolerant bacterium isolated from garden soil.</title>
        <authorList>
            <person name="Bao Z."/>
            <person name="Cao W.W."/>
            <person name="Sato Y."/>
            <person name="Nishizawa T."/>
            <person name="Zhao J."/>
            <person name="Guo Y."/>
            <person name="Ohta H."/>
        </authorList>
    </citation>
    <scope>NUCLEOTIDE SEQUENCE [LARGE SCALE GENOMIC DNA]</scope>
    <source>
        <strain evidence="2 3">SK50-23</strain>
    </source>
</reference>
<protein>
    <submittedName>
        <fullName evidence="2">Uncharacterized protein</fullName>
    </submittedName>
</protein>